<dbReference type="KEGG" id="ffl:HYN86_00225"/>
<organism evidence="2 3">
    <name type="scientific">Flavobacterium fluviale</name>
    <dbReference type="NCBI Taxonomy" id="2249356"/>
    <lineage>
        <taxon>Bacteria</taxon>
        <taxon>Pseudomonadati</taxon>
        <taxon>Bacteroidota</taxon>
        <taxon>Flavobacteriia</taxon>
        <taxon>Flavobacteriales</taxon>
        <taxon>Flavobacteriaceae</taxon>
        <taxon>Flavobacterium</taxon>
    </lineage>
</organism>
<feature type="compositionally biased region" description="Basic and acidic residues" evidence="1">
    <location>
        <begin position="60"/>
        <end position="73"/>
    </location>
</feature>
<proteinExistence type="predicted"/>
<dbReference type="EMBL" id="CP030261">
    <property type="protein sequence ID" value="AXB55118.1"/>
    <property type="molecule type" value="Genomic_DNA"/>
</dbReference>
<sequence length="105" mass="12330">MINSEERDPAERLDQIRDEQIERNLENLDYPANEDIYNQENKLEDIDPEEISGERIINQDNHEWKQNSDKIGNDLDVPGSELDDEQEDIGSEDEENNFYSESDTN</sequence>
<evidence type="ECO:0000313" key="3">
    <source>
        <dbReference type="Proteomes" id="UP000251561"/>
    </source>
</evidence>
<protein>
    <submittedName>
        <fullName evidence="2">Uncharacterized protein</fullName>
    </submittedName>
</protein>
<keyword evidence="3" id="KW-1185">Reference proteome</keyword>
<feature type="compositionally biased region" description="Acidic residues" evidence="1">
    <location>
        <begin position="81"/>
        <end position="96"/>
    </location>
</feature>
<evidence type="ECO:0000256" key="1">
    <source>
        <dbReference type="SAM" id="MobiDB-lite"/>
    </source>
</evidence>
<dbReference type="RefSeq" id="WP_113676262.1">
    <property type="nucleotide sequence ID" value="NZ_CP030261.1"/>
</dbReference>
<dbReference type="AlphaFoldDB" id="A0A344LMH6"/>
<feature type="region of interest" description="Disordered" evidence="1">
    <location>
        <begin position="24"/>
        <end position="105"/>
    </location>
</feature>
<evidence type="ECO:0000313" key="2">
    <source>
        <dbReference type="EMBL" id="AXB55118.1"/>
    </source>
</evidence>
<reference evidence="2 3" key="1">
    <citation type="submission" date="2018-06" db="EMBL/GenBank/DDBJ databases">
        <title>Genome sequencing of Flavobacterium.</title>
        <authorList>
            <person name="Baek M.-G."/>
            <person name="Yi H."/>
        </authorList>
    </citation>
    <scope>NUCLEOTIDE SEQUENCE [LARGE SCALE GENOMIC DNA]</scope>
    <source>
        <strain evidence="2 3">HYN0086</strain>
    </source>
</reference>
<accession>A0A344LMH6</accession>
<name>A0A344LMH6_9FLAO</name>
<gene>
    <name evidence="2" type="ORF">HYN86_00225</name>
</gene>
<dbReference type="OrthoDB" id="680877at2"/>
<dbReference type="Proteomes" id="UP000251561">
    <property type="component" value="Chromosome"/>
</dbReference>